<dbReference type="GO" id="GO:0005829">
    <property type="term" value="C:cytosol"/>
    <property type="evidence" value="ECO:0007669"/>
    <property type="project" value="TreeGrafter"/>
</dbReference>
<dbReference type="PROSITE" id="PS00758">
    <property type="entry name" value="ARGE_DAPE_CPG2_1"/>
    <property type="match status" value="1"/>
</dbReference>
<dbReference type="HAMAP" id="MF_00550">
    <property type="entry name" value="Aminopeptidase_M20"/>
    <property type="match status" value="1"/>
</dbReference>
<comment type="similarity">
    <text evidence="3 11">Belongs to the peptidase M20B family.</text>
</comment>
<evidence type="ECO:0000256" key="2">
    <source>
        <dbReference type="ARBA" id="ARBA00004496"/>
    </source>
</evidence>
<dbReference type="GO" id="GO:0008270">
    <property type="term" value="F:zinc ion binding"/>
    <property type="evidence" value="ECO:0007669"/>
    <property type="project" value="UniProtKB-UniRule"/>
</dbReference>
<dbReference type="SUPFAM" id="SSF53187">
    <property type="entry name" value="Zn-dependent exopeptidases"/>
    <property type="match status" value="1"/>
</dbReference>
<gene>
    <name evidence="15" type="primary">pepT_2</name>
    <name evidence="11" type="synonym">pepT</name>
    <name evidence="15" type="ORF">SAMEA2273318_02892</name>
</gene>
<keyword evidence="8 11" id="KW-0378">Hydrolase</keyword>
<evidence type="ECO:0000256" key="9">
    <source>
        <dbReference type="ARBA" id="ARBA00022833"/>
    </source>
</evidence>
<evidence type="ECO:0000259" key="14">
    <source>
        <dbReference type="Pfam" id="PF07687"/>
    </source>
</evidence>
<keyword evidence="10 11" id="KW-0482">Metalloprotease</keyword>
<feature type="domain" description="Peptidase M20 dimerisation" evidence="14">
    <location>
        <begin position="205"/>
        <end position="305"/>
    </location>
</feature>
<comment type="function">
    <text evidence="11">Cleaves the N-terminal amino acid of tripeptides.</text>
</comment>
<dbReference type="Gene3D" id="3.30.70.360">
    <property type="match status" value="1"/>
</dbReference>
<dbReference type="GO" id="GO:0008237">
    <property type="term" value="F:metallopeptidase activity"/>
    <property type="evidence" value="ECO:0007669"/>
    <property type="project" value="UniProtKB-KW"/>
</dbReference>
<feature type="binding site" evidence="11 13">
    <location>
        <position position="196"/>
    </location>
    <ligand>
        <name>Zn(2+)</name>
        <dbReference type="ChEBI" id="CHEBI:29105"/>
        <label>1</label>
    </ligand>
</feature>
<evidence type="ECO:0000313" key="15">
    <source>
        <dbReference type="EMBL" id="CZV65135.1"/>
    </source>
</evidence>
<organism evidence="15 16">
    <name type="scientific">Enterobacter cloacae</name>
    <dbReference type="NCBI Taxonomy" id="550"/>
    <lineage>
        <taxon>Bacteria</taxon>
        <taxon>Pseudomonadati</taxon>
        <taxon>Pseudomonadota</taxon>
        <taxon>Gammaproteobacteria</taxon>
        <taxon>Enterobacterales</taxon>
        <taxon>Enterobacteriaceae</taxon>
        <taxon>Enterobacter</taxon>
        <taxon>Enterobacter cloacae complex</taxon>
    </lineage>
</organism>
<dbReference type="Gene3D" id="3.40.630.10">
    <property type="entry name" value="Zn peptidases"/>
    <property type="match status" value="1"/>
</dbReference>
<protein>
    <recommendedName>
        <fullName evidence="11">Peptidase T</fullName>
        <ecNumber evidence="11">3.4.11.4</ecNumber>
    </recommendedName>
    <alternativeName>
        <fullName evidence="11">Aminotripeptidase</fullName>
        <shortName evidence="11">Tripeptidase</shortName>
    </alternativeName>
    <alternativeName>
        <fullName evidence="11">Tripeptide aminopeptidase</fullName>
    </alternativeName>
</protein>
<evidence type="ECO:0000256" key="3">
    <source>
        <dbReference type="ARBA" id="ARBA00009692"/>
    </source>
</evidence>
<dbReference type="GO" id="GO:0043171">
    <property type="term" value="P:peptide catabolic process"/>
    <property type="evidence" value="ECO:0007669"/>
    <property type="project" value="UniProtKB-UniRule"/>
</dbReference>
<name>A0A144MLQ0_ENTCL</name>
<dbReference type="AlphaFoldDB" id="A0A144MLQ0"/>
<feature type="active site" description="Proton acceptor" evidence="11 12">
    <location>
        <position position="173"/>
    </location>
</feature>
<dbReference type="NCBIfam" id="TIGR01882">
    <property type="entry name" value="peptidase-T"/>
    <property type="match status" value="1"/>
</dbReference>
<keyword evidence="7 11" id="KW-0479">Metal-binding</keyword>
<dbReference type="EMBL" id="FJXR01000017">
    <property type="protein sequence ID" value="CZV65135.1"/>
    <property type="molecule type" value="Genomic_DNA"/>
</dbReference>
<evidence type="ECO:0000256" key="1">
    <source>
        <dbReference type="ARBA" id="ARBA00000870"/>
    </source>
</evidence>
<dbReference type="EC" id="3.4.11.4" evidence="11"/>
<evidence type="ECO:0000256" key="6">
    <source>
        <dbReference type="ARBA" id="ARBA00022670"/>
    </source>
</evidence>
<feature type="active site" evidence="11 12">
    <location>
        <position position="80"/>
    </location>
</feature>
<dbReference type="PANTHER" id="PTHR42994:SF1">
    <property type="entry name" value="PEPTIDASE T"/>
    <property type="match status" value="1"/>
</dbReference>
<evidence type="ECO:0000256" key="4">
    <source>
        <dbReference type="ARBA" id="ARBA00022438"/>
    </source>
</evidence>
<dbReference type="Proteomes" id="UP000076008">
    <property type="component" value="Unassembled WGS sequence"/>
</dbReference>
<dbReference type="SUPFAM" id="SSF55031">
    <property type="entry name" value="Bacterial exopeptidase dimerisation domain"/>
    <property type="match status" value="1"/>
</dbReference>
<keyword evidence="6 11" id="KW-0645">Protease</keyword>
<keyword evidence="4 11" id="KW-0031">Aminopeptidase</keyword>
<dbReference type="PROSITE" id="PS00759">
    <property type="entry name" value="ARGE_DAPE_CPG2_2"/>
    <property type="match status" value="1"/>
</dbReference>
<keyword evidence="9 11" id="KW-0862">Zinc</keyword>
<dbReference type="CDD" id="cd03892">
    <property type="entry name" value="M20_peptT"/>
    <property type="match status" value="1"/>
</dbReference>
<reference evidence="15 16" key="1">
    <citation type="submission" date="2016-03" db="EMBL/GenBank/DDBJ databases">
        <authorList>
            <consortium name="Pathogen Informatics"/>
        </authorList>
    </citation>
    <scope>NUCLEOTIDE SEQUENCE [LARGE SCALE GENOMIC DNA]</scope>
    <source>
        <strain evidence="16">e1252</strain>
    </source>
</reference>
<dbReference type="InterPro" id="IPR002933">
    <property type="entry name" value="Peptidase_M20"/>
</dbReference>
<dbReference type="GO" id="GO:0006508">
    <property type="term" value="P:proteolysis"/>
    <property type="evidence" value="ECO:0007669"/>
    <property type="project" value="UniProtKB-UniRule"/>
</dbReference>
<evidence type="ECO:0000313" key="16">
    <source>
        <dbReference type="Proteomes" id="UP000076008"/>
    </source>
</evidence>
<dbReference type="InterPro" id="IPR036264">
    <property type="entry name" value="Bact_exopeptidase_dim_dom"/>
</dbReference>
<dbReference type="NCBIfam" id="NF003976">
    <property type="entry name" value="PRK05469.1"/>
    <property type="match status" value="1"/>
</dbReference>
<feature type="binding site" evidence="11 13">
    <location>
        <position position="140"/>
    </location>
    <ligand>
        <name>Zn(2+)</name>
        <dbReference type="ChEBI" id="CHEBI:29105"/>
        <label>1</label>
    </ligand>
</feature>
<evidence type="ECO:0000256" key="11">
    <source>
        <dbReference type="HAMAP-Rule" id="MF_00550"/>
    </source>
</evidence>
<accession>A0A144MLQ0</accession>
<evidence type="ECO:0000256" key="5">
    <source>
        <dbReference type="ARBA" id="ARBA00022490"/>
    </source>
</evidence>
<keyword evidence="5 11" id="KW-0963">Cytoplasm</keyword>
<evidence type="ECO:0000256" key="10">
    <source>
        <dbReference type="ARBA" id="ARBA00023049"/>
    </source>
</evidence>
<evidence type="ECO:0000256" key="12">
    <source>
        <dbReference type="PIRSR" id="PIRSR037215-1"/>
    </source>
</evidence>
<comment type="catalytic activity">
    <reaction evidence="1 11">
        <text>Release of the N-terminal residue from a tripeptide.</text>
        <dbReference type="EC" id="3.4.11.4"/>
    </reaction>
</comment>
<feature type="binding site" evidence="11 13">
    <location>
        <position position="174"/>
    </location>
    <ligand>
        <name>Zn(2+)</name>
        <dbReference type="ChEBI" id="CHEBI:29105"/>
        <label>2</label>
    </ligand>
</feature>
<dbReference type="InterPro" id="IPR011650">
    <property type="entry name" value="Peptidase_M20_dimer"/>
</dbReference>
<dbReference type="NCBIfam" id="NF009920">
    <property type="entry name" value="PRK13381.1"/>
    <property type="match status" value="1"/>
</dbReference>
<feature type="binding site" evidence="11 13">
    <location>
        <position position="379"/>
    </location>
    <ligand>
        <name>Zn(2+)</name>
        <dbReference type="ChEBI" id="CHEBI:29105"/>
        <label>2</label>
    </ligand>
</feature>
<evidence type="ECO:0000256" key="7">
    <source>
        <dbReference type="ARBA" id="ARBA00022723"/>
    </source>
</evidence>
<dbReference type="GO" id="GO:0045148">
    <property type="term" value="F:tripeptide aminopeptidase activity"/>
    <property type="evidence" value="ECO:0007669"/>
    <property type="project" value="UniProtKB-UniRule"/>
</dbReference>
<dbReference type="PANTHER" id="PTHR42994">
    <property type="entry name" value="PEPTIDASE T"/>
    <property type="match status" value="1"/>
</dbReference>
<feature type="binding site" evidence="11 13">
    <location>
        <position position="140"/>
    </location>
    <ligand>
        <name>Zn(2+)</name>
        <dbReference type="ChEBI" id="CHEBI:29105"/>
        <label>2</label>
    </ligand>
</feature>
<proteinExistence type="inferred from homology"/>
<dbReference type="PIRSF" id="PIRSF037215">
    <property type="entry name" value="Peptidase_M20B"/>
    <property type="match status" value="1"/>
</dbReference>
<comment type="cofactor">
    <cofactor evidence="11 13">
        <name>Zn(2+)</name>
        <dbReference type="ChEBI" id="CHEBI:29105"/>
    </cofactor>
    <text evidence="11 13">Binds 2 Zn(2+) ions per subunit.</text>
</comment>
<comment type="subcellular location">
    <subcellularLocation>
        <location evidence="2 11">Cytoplasm</location>
    </subcellularLocation>
</comment>
<feature type="binding site" evidence="11 13">
    <location>
        <position position="78"/>
    </location>
    <ligand>
        <name>Zn(2+)</name>
        <dbReference type="ChEBI" id="CHEBI:29105"/>
        <label>1</label>
    </ligand>
</feature>
<dbReference type="Pfam" id="PF01546">
    <property type="entry name" value="Peptidase_M20"/>
    <property type="match status" value="1"/>
</dbReference>
<evidence type="ECO:0000256" key="13">
    <source>
        <dbReference type="PIRSR" id="PIRSR037215-2"/>
    </source>
</evidence>
<dbReference type="InterPro" id="IPR010161">
    <property type="entry name" value="Peptidase_M20B"/>
</dbReference>
<evidence type="ECO:0000256" key="8">
    <source>
        <dbReference type="ARBA" id="ARBA00022801"/>
    </source>
</evidence>
<dbReference type="InterPro" id="IPR001261">
    <property type="entry name" value="ArgE/DapE_CS"/>
</dbReference>
<dbReference type="FunFam" id="3.30.70.360:FF:000002">
    <property type="entry name" value="Peptidase T"/>
    <property type="match status" value="1"/>
</dbReference>
<dbReference type="Pfam" id="PF07687">
    <property type="entry name" value="M20_dimer"/>
    <property type="match status" value="1"/>
</dbReference>
<sequence>MDKLLERFLQYVSLDTQSKPGVRQVPSTEGQWKLLNLLKEQLDAMGLVNVTLSEKGTVMGTLPANVQGDIPAIGFISHVDTSPDFSGKHVNPQIVENYRGGDIALGIGDEVLSPVMFPVLHQLLGQTLITTDGKTLLGADDKAGIAEIMTALAVLKEKNIPHGDIRVAFTPDEEVGKGAKHFDVEAFNAKWAYTVDGGGVGELEYENFNAASVTIKIVGNNVHPGSAKGVMVNALSLASRIHAEVPAEESPEQTEGYEGFYHLTSIKGTVDSAQMHYIIRDFDRKAFEARKRKMMEIAKKVGKGLHPDCYIELIIEDSYYNMREKVMAHPHILDIAQQAMRDCDIEPQLKPIRGGTDGSQLSFMGLPCPNLFTGGYNYHGKHEFVTLEGMEKAVKVIVRIAELTAIAATTSRVEPGFSPSTCKTARAICLPVISTACGLPPQWLSTQSHSLSTHG</sequence>